<dbReference type="WBParaSite" id="HNAJ_0001311001-mRNA-1">
    <property type="protein sequence ID" value="HNAJ_0001311001-mRNA-1"/>
    <property type="gene ID" value="HNAJ_0001311001"/>
</dbReference>
<dbReference type="Proteomes" id="UP000278807">
    <property type="component" value="Unassembled WGS sequence"/>
</dbReference>
<evidence type="ECO:0000313" key="1">
    <source>
        <dbReference type="EMBL" id="VDO02925.1"/>
    </source>
</evidence>
<proteinExistence type="predicted"/>
<reference evidence="1 3" key="2">
    <citation type="submission" date="2018-11" db="EMBL/GenBank/DDBJ databases">
        <authorList>
            <consortium name="Pathogen Informatics"/>
        </authorList>
    </citation>
    <scope>NUCLEOTIDE SEQUENCE [LARGE SCALE GENOMIC DNA]</scope>
</reference>
<gene>
    <name evidence="2" type="ORF">HNAJ_LOCUS13085</name>
    <name evidence="1" type="ORF">HNAJ_LOCUS7065</name>
</gene>
<evidence type="ECO:0000313" key="2">
    <source>
        <dbReference type="EMBL" id="VDO14907.1"/>
    </source>
</evidence>
<sequence>MKRRSSRLSVKRHSSGTLYEDTIENIDKENEFLGNGDGVLPLSAKRRASASHCNKRSSLISTTSGISIAVEQTEDDDTDDKSYKTITPPAKDKYLGFSYTGGISGFYKH</sequence>
<evidence type="ECO:0000313" key="5">
    <source>
        <dbReference type="WBParaSite" id="HNAJ_0001311001-mRNA-1"/>
    </source>
</evidence>
<dbReference type="EMBL" id="UZAE01014975">
    <property type="protein sequence ID" value="VDO14907.1"/>
    <property type="molecule type" value="Genomic_DNA"/>
</dbReference>
<organism evidence="4">
    <name type="scientific">Rodentolepis nana</name>
    <name type="common">Dwarf tapeworm</name>
    <name type="synonym">Hymenolepis nana</name>
    <dbReference type="NCBI Taxonomy" id="102285"/>
    <lineage>
        <taxon>Eukaryota</taxon>
        <taxon>Metazoa</taxon>
        <taxon>Spiralia</taxon>
        <taxon>Lophotrochozoa</taxon>
        <taxon>Platyhelminthes</taxon>
        <taxon>Cestoda</taxon>
        <taxon>Eucestoda</taxon>
        <taxon>Cyclophyllidea</taxon>
        <taxon>Hymenolepididae</taxon>
        <taxon>Rodentolepis</taxon>
    </lineage>
</organism>
<evidence type="ECO:0000313" key="3">
    <source>
        <dbReference type="Proteomes" id="UP000278807"/>
    </source>
</evidence>
<reference evidence="4 5" key="1">
    <citation type="submission" date="2017-02" db="UniProtKB">
        <authorList>
            <consortium name="WormBaseParasite"/>
        </authorList>
    </citation>
    <scope>IDENTIFICATION</scope>
</reference>
<accession>A0A0R3TJ29</accession>
<dbReference type="EMBL" id="UZAE01010129">
    <property type="protein sequence ID" value="VDO02925.1"/>
    <property type="molecule type" value="Genomic_DNA"/>
</dbReference>
<dbReference type="AlphaFoldDB" id="A0A0R3TJ29"/>
<name>A0A0R3TJ29_RODNA</name>
<evidence type="ECO:0000313" key="4">
    <source>
        <dbReference type="WBParaSite" id="HNAJ_0000707001-mRNA-1"/>
    </source>
</evidence>
<keyword evidence="3" id="KW-1185">Reference proteome</keyword>
<protein>
    <submittedName>
        <fullName evidence="4 5">Suppressor protein SRP40-like</fullName>
    </submittedName>
</protein>
<dbReference type="WBParaSite" id="HNAJ_0000707001-mRNA-1">
    <property type="protein sequence ID" value="HNAJ_0000707001-mRNA-1"/>
    <property type="gene ID" value="HNAJ_0000707001"/>
</dbReference>